<dbReference type="OrthoDB" id="9936051at2759"/>
<evidence type="ECO:0000259" key="2">
    <source>
        <dbReference type="Pfam" id="PF07292"/>
    </source>
</evidence>
<dbReference type="PANTHER" id="PTHR15225">
    <property type="entry name" value="INTERFERON-INDUCED PROTEIN 35/NMI N-MYC/STAT INTERACTING PROTEIN"/>
    <property type="match status" value="1"/>
</dbReference>
<accession>A0A7K4L030</accession>
<proteinExistence type="predicted"/>
<protein>
    <submittedName>
        <fullName evidence="3">IN35 protein</fullName>
    </submittedName>
</protein>
<feature type="non-terminal residue" evidence="3">
    <location>
        <position position="296"/>
    </location>
</feature>
<dbReference type="PANTHER" id="PTHR15225:SF1">
    <property type="entry name" value="INTERFERON-INDUCED 35 KDA PROTEIN"/>
    <property type="match status" value="1"/>
</dbReference>
<comment type="caution">
    <text evidence="3">The sequence shown here is derived from an EMBL/GenBank/DDBJ whole genome shotgun (WGS) entry which is preliminary data.</text>
</comment>
<evidence type="ECO:0000313" key="4">
    <source>
        <dbReference type="Proteomes" id="UP000545332"/>
    </source>
</evidence>
<dbReference type="InterPro" id="IPR009909">
    <property type="entry name" value="Nmi/IFP35_dom"/>
</dbReference>
<dbReference type="Pfam" id="PF07292">
    <property type="entry name" value="NID"/>
    <property type="match status" value="3"/>
</dbReference>
<feature type="domain" description="NID" evidence="2">
    <location>
        <begin position="196"/>
        <end position="276"/>
    </location>
</feature>
<evidence type="ECO:0000256" key="1">
    <source>
        <dbReference type="SAM" id="MobiDB-lite"/>
    </source>
</evidence>
<feature type="region of interest" description="Disordered" evidence="1">
    <location>
        <begin position="86"/>
        <end position="108"/>
    </location>
</feature>
<name>A0A7K4L030_9AVES</name>
<sequence length="296" mass="31757">ALPKRPMVFRGQVTDTADMGMLTLTPRVHYPLPGGSALVTFEQSEVAQRIVAMKEHVVELSHGEEPDRCRVRVRAEPVELLLPSTLQVGPSQPGPRATRAPLPRAHRTVSQLSLSRSCRRVLLSGLPNLDILEEVLLDKLELFFSKAKNGGGEVESLELLCSGQAVLSFAQDGGVWGAGAGAGTGSAGGSGLSLPPAVAEQLIARGVVQFPIKKTKYEIKISPYMSGDVTSLQLCPSRCARTVLLRGIPDVLDAELMRDTLEIHFQKSSRGGGEVDALGYVPEGQWAVAIFEEDVD</sequence>
<evidence type="ECO:0000313" key="3">
    <source>
        <dbReference type="EMBL" id="NWI22065.1"/>
    </source>
</evidence>
<gene>
    <name evidence="3" type="primary">Ifi35</name>
    <name evidence="3" type="ORF">CRYSOU_R01357</name>
</gene>
<feature type="non-terminal residue" evidence="3">
    <location>
        <position position="1"/>
    </location>
</feature>
<dbReference type="GO" id="GO:0005634">
    <property type="term" value="C:nucleus"/>
    <property type="evidence" value="ECO:0007669"/>
    <property type="project" value="TreeGrafter"/>
</dbReference>
<reference evidence="3 4" key="1">
    <citation type="submission" date="2019-09" db="EMBL/GenBank/DDBJ databases">
        <title>Bird 10,000 Genomes (B10K) Project - Family phase.</title>
        <authorList>
            <person name="Zhang G."/>
        </authorList>
    </citation>
    <scope>NUCLEOTIDE SEQUENCE [LARGE SCALE GENOMIC DNA]</scope>
    <source>
        <strain evidence="3">B10K-MSB-42743</strain>
        <tissue evidence="3">Heart</tissue>
    </source>
</reference>
<feature type="domain" description="NID" evidence="2">
    <location>
        <begin position="102"/>
        <end position="156"/>
    </location>
</feature>
<organism evidence="3 4">
    <name type="scientific">Crypturellus soui</name>
    <dbReference type="NCBI Taxonomy" id="458187"/>
    <lineage>
        <taxon>Eukaryota</taxon>
        <taxon>Metazoa</taxon>
        <taxon>Chordata</taxon>
        <taxon>Craniata</taxon>
        <taxon>Vertebrata</taxon>
        <taxon>Euteleostomi</taxon>
        <taxon>Archelosauria</taxon>
        <taxon>Archosauria</taxon>
        <taxon>Dinosauria</taxon>
        <taxon>Saurischia</taxon>
        <taxon>Theropoda</taxon>
        <taxon>Coelurosauria</taxon>
        <taxon>Aves</taxon>
        <taxon>Palaeognathae</taxon>
        <taxon>Tinamiformes</taxon>
        <taxon>Tinamidae</taxon>
        <taxon>Crypturellus</taxon>
    </lineage>
</organism>
<dbReference type="AlphaFoldDB" id="A0A7K4L030"/>
<dbReference type="Proteomes" id="UP000545332">
    <property type="component" value="Unassembled WGS sequence"/>
</dbReference>
<feature type="domain" description="NID" evidence="2">
    <location>
        <begin position="37"/>
        <end position="89"/>
    </location>
</feature>
<keyword evidence="4" id="KW-1185">Reference proteome</keyword>
<dbReference type="EMBL" id="VWPX01075096">
    <property type="protein sequence ID" value="NWI22065.1"/>
    <property type="molecule type" value="Genomic_DNA"/>
</dbReference>